<evidence type="ECO:0000313" key="3">
    <source>
        <dbReference type="Proteomes" id="UP000182945"/>
    </source>
</evidence>
<gene>
    <name evidence="2" type="ORF">BME96_04100</name>
</gene>
<dbReference type="Proteomes" id="UP000182945">
    <property type="component" value="Chromosome"/>
</dbReference>
<feature type="compositionally biased region" description="Low complexity" evidence="1">
    <location>
        <begin position="1"/>
        <end position="15"/>
    </location>
</feature>
<evidence type="ECO:0000313" key="2">
    <source>
        <dbReference type="EMBL" id="APC47397.1"/>
    </source>
</evidence>
<sequence>MRTLSAGMASAASSATLRPGSSPHAIPAGVAALHYNQFVHNTFWVYANAIFFVDIIGNSSEGEIWRLLREERPR</sequence>
<accession>A0AAC9IYJ1</accession>
<reference evidence="2 3" key="1">
    <citation type="submission" date="2016-11" db="EMBL/GenBank/DDBJ databases">
        <title>Complete genome sequencing of Virgibacillus halodenitrificans PDB-F2.</title>
        <authorList>
            <person name="Sun Z."/>
            <person name="Zhou Y."/>
            <person name="Li H."/>
        </authorList>
    </citation>
    <scope>NUCLEOTIDE SEQUENCE [LARGE SCALE GENOMIC DNA]</scope>
    <source>
        <strain evidence="2 3">PDB-F2</strain>
    </source>
</reference>
<proteinExistence type="predicted"/>
<protein>
    <submittedName>
        <fullName evidence="2">Uncharacterized protein</fullName>
    </submittedName>
</protein>
<name>A0AAC9IYJ1_VIRHA</name>
<dbReference type="EMBL" id="CP017962">
    <property type="protein sequence ID" value="APC47397.1"/>
    <property type="molecule type" value="Genomic_DNA"/>
</dbReference>
<dbReference type="KEGG" id="vhl:BME96_04100"/>
<evidence type="ECO:0000256" key="1">
    <source>
        <dbReference type="SAM" id="MobiDB-lite"/>
    </source>
</evidence>
<feature type="region of interest" description="Disordered" evidence="1">
    <location>
        <begin position="1"/>
        <end position="21"/>
    </location>
</feature>
<organism evidence="2 3">
    <name type="scientific">Virgibacillus halodenitrificans</name>
    <name type="common">Bacillus halodenitrificans</name>
    <dbReference type="NCBI Taxonomy" id="1482"/>
    <lineage>
        <taxon>Bacteria</taxon>
        <taxon>Bacillati</taxon>
        <taxon>Bacillota</taxon>
        <taxon>Bacilli</taxon>
        <taxon>Bacillales</taxon>
        <taxon>Bacillaceae</taxon>
        <taxon>Virgibacillus</taxon>
    </lineage>
</organism>
<dbReference type="AlphaFoldDB" id="A0AAC9IYJ1"/>